<keyword evidence="1" id="KW-0472">Membrane</keyword>
<sequence>MANNSAARRPRDLTNFRDARKLCAMNFVAVRIALIITIIPKMVG</sequence>
<dbReference type="RefSeq" id="WP_279997071.1">
    <property type="nucleotide sequence ID" value="NZ_CBFGSQ010000114.1"/>
</dbReference>
<name>A0AA42LTU0_9BURK</name>
<gene>
    <name evidence="2" type="ORF">N5D93_26710</name>
</gene>
<evidence type="ECO:0000313" key="3">
    <source>
        <dbReference type="Proteomes" id="UP001161094"/>
    </source>
</evidence>
<proteinExistence type="predicted"/>
<keyword evidence="1" id="KW-0812">Transmembrane</keyword>
<evidence type="ECO:0000313" key="2">
    <source>
        <dbReference type="EMBL" id="MDH0739427.1"/>
    </source>
</evidence>
<keyword evidence="1" id="KW-1133">Transmembrane helix</keyword>
<protein>
    <submittedName>
        <fullName evidence="2">Uncharacterized protein</fullName>
    </submittedName>
</protein>
<organism evidence="2 3">
    <name type="scientific">Achromobacter spanius</name>
    <dbReference type="NCBI Taxonomy" id="217203"/>
    <lineage>
        <taxon>Bacteria</taxon>
        <taxon>Pseudomonadati</taxon>
        <taxon>Pseudomonadota</taxon>
        <taxon>Betaproteobacteria</taxon>
        <taxon>Burkholderiales</taxon>
        <taxon>Alcaligenaceae</taxon>
        <taxon>Achromobacter</taxon>
    </lineage>
</organism>
<comment type="caution">
    <text evidence="2">The sequence shown here is derived from an EMBL/GenBank/DDBJ whole genome shotgun (WGS) entry which is preliminary data.</text>
</comment>
<dbReference type="Proteomes" id="UP001161094">
    <property type="component" value="Unassembled WGS sequence"/>
</dbReference>
<feature type="transmembrane region" description="Helical" evidence="1">
    <location>
        <begin position="21"/>
        <end position="39"/>
    </location>
</feature>
<evidence type="ECO:0000256" key="1">
    <source>
        <dbReference type="SAM" id="Phobius"/>
    </source>
</evidence>
<reference evidence="2" key="1">
    <citation type="submission" date="2022-09" db="EMBL/GenBank/DDBJ databases">
        <title>Intensive care unit water sources are persistently colonized with multi-drug resistant bacteria and are the site of extensive horizontal gene transfer of antibiotic resistance genes.</title>
        <authorList>
            <person name="Diorio-Toth L."/>
        </authorList>
    </citation>
    <scope>NUCLEOTIDE SEQUENCE</scope>
    <source>
        <strain evidence="2">GD03843</strain>
    </source>
</reference>
<dbReference type="EMBL" id="JAOCDZ010000025">
    <property type="protein sequence ID" value="MDH0739427.1"/>
    <property type="molecule type" value="Genomic_DNA"/>
</dbReference>
<dbReference type="AlphaFoldDB" id="A0AA42LTU0"/>
<accession>A0AA42LTU0</accession>